<dbReference type="Proteomes" id="UP001156691">
    <property type="component" value="Unassembled WGS sequence"/>
</dbReference>
<keyword evidence="6 10" id="KW-0067">ATP-binding</keyword>
<dbReference type="InterPro" id="IPR023298">
    <property type="entry name" value="ATPase_P-typ_TM_dom_sf"/>
</dbReference>
<keyword evidence="13" id="KW-1185">Reference proteome</keyword>
<feature type="transmembrane region" description="Helical" evidence="10">
    <location>
        <begin position="103"/>
        <end position="123"/>
    </location>
</feature>
<keyword evidence="5 10" id="KW-0547">Nucleotide-binding</keyword>
<evidence type="ECO:0000256" key="10">
    <source>
        <dbReference type="RuleBase" id="RU362081"/>
    </source>
</evidence>
<evidence type="ECO:0000256" key="4">
    <source>
        <dbReference type="ARBA" id="ARBA00022723"/>
    </source>
</evidence>
<sequence length="727" mass="75075">MLKVPSVTQASVNLATNRATVTLADNDNGVPALVAAVKGVGYKASPIEAGQHQHGHMHHDEDAQVLTRDVIIATVLTVPVFALEMGTHLFPPFHEWLMGFVPHQAMLLFSFVLTSIVLFGPGLRFYRIGIPALFKGAPEMNSLVALGSLAAYFYSVVVTFAPQVLPHGTHYVYYEAAAVIVTLILVGRLLEARAKGRAGAAIERLAGQQAKSARVLRDGKPVETPLDAIAVGDVIVVRPGEKVAVDGEIVEGASHIDESMISGEPIPVAKAIGDAVVGGTINKEGAFTFQATKVGADTMLAQIIRLVEEAQGGKLPIQTLVDKVTGWFVPVVIAVAVATFLAWLVFGPSPALTFALVNAVAVLIIACPCAMGLATPTSIMVGTGRAAELGVLFRRGEALQQLREVDVVAFDKTGTVTEGKPKLTDIVAADGFAENEVLALVAAAEAASEHPLADAIVAGAQDRGVALAKATGFAATPGQGIAAEVSGHRVFVGSARFLAQNGVDAASLAAASDDLSLTGKSPVLAAIDGRPAAVFAVADTLKATSQAAIAALHRQGLKVALVTGDNRRAAEAVARELGIDEVLAEVLPADKAEAVKRLRAGGRTVAFVGDGINDAPALAEADVGIAMGTGTDAAIDSADVILVGGDPAKVVTALTLSRATLTNIRENLVWAFGYNVLLIPVAAGVLFPVAGITLSPMLAAGAMALSSVFVVFNALRLRTIKPEELHA</sequence>
<feature type="transmembrane region" description="Helical" evidence="10">
    <location>
        <begin position="65"/>
        <end position="83"/>
    </location>
</feature>
<dbReference type="InterPro" id="IPR044492">
    <property type="entry name" value="P_typ_ATPase_HD_dom"/>
</dbReference>
<dbReference type="CDD" id="cd00371">
    <property type="entry name" value="HMA"/>
    <property type="match status" value="1"/>
</dbReference>
<dbReference type="InterPro" id="IPR036163">
    <property type="entry name" value="HMA_dom_sf"/>
</dbReference>
<keyword evidence="10" id="KW-1003">Cell membrane</keyword>
<dbReference type="NCBIfam" id="TIGR01494">
    <property type="entry name" value="ATPase_P-type"/>
    <property type="match status" value="1"/>
</dbReference>
<dbReference type="InterPro" id="IPR059000">
    <property type="entry name" value="ATPase_P-type_domA"/>
</dbReference>
<dbReference type="Gene3D" id="3.40.50.1000">
    <property type="entry name" value="HAD superfamily/HAD-like"/>
    <property type="match status" value="1"/>
</dbReference>
<feature type="transmembrane region" description="Helical" evidence="10">
    <location>
        <begin position="352"/>
        <end position="375"/>
    </location>
</feature>
<comment type="subcellular location">
    <subcellularLocation>
        <location evidence="10">Cell membrane</location>
    </subcellularLocation>
    <subcellularLocation>
        <location evidence="1">Endomembrane system</location>
        <topology evidence="1">Multi-pass membrane protein</topology>
    </subcellularLocation>
</comment>
<evidence type="ECO:0000256" key="7">
    <source>
        <dbReference type="ARBA" id="ARBA00022967"/>
    </source>
</evidence>
<dbReference type="PROSITE" id="PS00154">
    <property type="entry name" value="ATPASE_E1_E2"/>
    <property type="match status" value="1"/>
</dbReference>
<dbReference type="SFLD" id="SFLDS00003">
    <property type="entry name" value="Haloacid_Dehalogenase"/>
    <property type="match status" value="1"/>
</dbReference>
<dbReference type="InterPro" id="IPR023214">
    <property type="entry name" value="HAD_sf"/>
</dbReference>
<comment type="similarity">
    <text evidence="2 10">Belongs to the cation transport ATPase (P-type) (TC 3.A.3) family. Type IB subfamily.</text>
</comment>
<keyword evidence="9 10" id="KW-0472">Membrane</keyword>
<feature type="transmembrane region" description="Helical" evidence="10">
    <location>
        <begin position="668"/>
        <end position="690"/>
    </location>
</feature>
<dbReference type="SUPFAM" id="SSF56784">
    <property type="entry name" value="HAD-like"/>
    <property type="match status" value="1"/>
</dbReference>
<evidence type="ECO:0000313" key="13">
    <source>
        <dbReference type="Proteomes" id="UP001156691"/>
    </source>
</evidence>
<dbReference type="InterPro" id="IPR036412">
    <property type="entry name" value="HAD-like_sf"/>
</dbReference>
<evidence type="ECO:0000313" key="12">
    <source>
        <dbReference type="EMBL" id="GLQ54982.1"/>
    </source>
</evidence>
<organism evidence="12 13">
    <name type="scientific">Devosia nitrariae</name>
    <dbReference type="NCBI Taxonomy" id="2071872"/>
    <lineage>
        <taxon>Bacteria</taxon>
        <taxon>Pseudomonadati</taxon>
        <taxon>Pseudomonadota</taxon>
        <taxon>Alphaproteobacteria</taxon>
        <taxon>Hyphomicrobiales</taxon>
        <taxon>Devosiaceae</taxon>
        <taxon>Devosia</taxon>
    </lineage>
</organism>
<dbReference type="InterPro" id="IPR023299">
    <property type="entry name" value="ATPase_P-typ_cyto_dom_N"/>
</dbReference>
<dbReference type="PROSITE" id="PS50846">
    <property type="entry name" value="HMA_2"/>
    <property type="match status" value="1"/>
</dbReference>
<dbReference type="InterPro" id="IPR008250">
    <property type="entry name" value="ATPase_P-typ_transduc_dom_A_sf"/>
</dbReference>
<dbReference type="InterPro" id="IPR006121">
    <property type="entry name" value="HMA_dom"/>
</dbReference>
<dbReference type="InterPro" id="IPR001757">
    <property type="entry name" value="P_typ_ATPase"/>
</dbReference>
<feature type="transmembrane region" description="Helical" evidence="10">
    <location>
        <begin position="324"/>
        <end position="346"/>
    </location>
</feature>
<gene>
    <name evidence="12" type="primary">actP2</name>
    <name evidence="12" type="ORF">GCM10010862_22410</name>
</gene>
<proteinExistence type="inferred from homology"/>
<dbReference type="Gene3D" id="2.70.150.10">
    <property type="entry name" value="Calcium-transporting ATPase, cytoplasmic transduction domain A"/>
    <property type="match status" value="1"/>
</dbReference>
<feature type="domain" description="HMA" evidence="11">
    <location>
        <begin position="1"/>
        <end position="45"/>
    </location>
</feature>
<dbReference type="PANTHER" id="PTHR43520">
    <property type="entry name" value="ATP7, ISOFORM B"/>
    <property type="match status" value="1"/>
</dbReference>
<dbReference type="PANTHER" id="PTHR43520:SF8">
    <property type="entry name" value="P-TYPE CU(+) TRANSPORTER"/>
    <property type="match status" value="1"/>
</dbReference>
<evidence type="ECO:0000256" key="8">
    <source>
        <dbReference type="ARBA" id="ARBA00022989"/>
    </source>
</evidence>
<dbReference type="InterPro" id="IPR027256">
    <property type="entry name" value="P-typ_ATPase_IB"/>
</dbReference>
<dbReference type="Gene3D" id="3.30.70.100">
    <property type="match status" value="1"/>
</dbReference>
<keyword evidence="8 10" id="KW-1133">Transmembrane helix</keyword>
<dbReference type="PRINTS" id="PR00943">
    <property type="entry name" value="CUATPASE"/>
</dbReference>
<feature type="transmembrane region" description="Helical" evidence="10">
    <location>
        <begin position="696"/>
        <end position="715"/>
    </location>
</feature>
<dbReference type="SUPFAM" id="SSF81665">
    <property type="entry name" value="Calcium ATPase, transmembrane domain M"/>
    <property type="match status" value="1"/>
</dbReference>
<dbReference type="Pfam" id="PF00702">
    <property type="entry name" value="Hydrolase"/>
    <property type="match status" value="1"/>
</dbReference>
<evidence type="ECO:0000259" key="11">
    <source>
        <dbReference type="PROSITE" id="PS50846"/>
    </source>
</evidence>
<feature type="transmembrane region" description="Helical" evidence="10">
    <location>
        <begin position="171"/>
        <end position="190"/>
    </location>
</feature>
<feature type="transmembrane region" description="Helical" evidence="10">
    <location>
        <begin position="143"/>
        <end position="165"/>
    </location>
</feature>
<dbReference type="Gene3D" id="3.40.1110.10">
    <property type="entry name" value="Calcium-transporting ATPase, cytoplasmic domain N"/>
    <property type="match status" value="1"/>
</dbReference>
<evidence type="ECO:0000256" key="9">
    <source>
        <dbReference type="ARBA" id="ARBA00023136"/>
    </source>
</evidence>
<reference evidence="13" key="1">
    <citation type="journal article" date="2019" name="Int. J. Syst. Evol. Microbiol.">
        <title>The Global Catalogue of Microorganisms (GCM) 10K type strain sequencing project: providing services to taxonomists for standard genome sequencing and annotation.</title>
        <authorList>
            <consortium name="The Broad Institute Genomics Platform"/>
            <consortium name="The Broad Institute Genome Sequencing Center for Infectious Disease"/>
            <person name="Wu L."/>
            <person name="Ma J."/>
        </authorList>
    </citation>
    <scope>NUCLEOTIDE SEQUENCE [LARGE SCALE GENOMIC DNA]</scope>
    <source>
        <strain evidence="13">NBRC 112416</strain>
    </source>
</reference>
<keyword evidence="7" id="KW-1278">Translocase</keyword>
<keyword evidence="4 10" id="KW-0479">Metal-binding</keyword>
<dbReference type="NCBIfam" id="TIGR01525">
    <property type="entry name" value="ATPase-IB_hvy"/>
    <property type="match status" value="1"/>
</dbReference>
<evidence type="ECO:0000256" key="6">
    <source>
        <dbReference type="ARBA" id="ARBA00022840"/>
    </source>
</evidence>
<dbReference type="NCBIfam" id="TIGR01511">
    <property type="entry name" value="ATPase-IB1_Cu"/>
    <property type="match status" value="1"/>
</dbReference>
<dbReference type="SFLD" id="SFLDG00002">
    <property type="entry name" value="C1.7:_P-type_atpase_like"/>
    <property type="match status" value="1"/>
</dbReference>
<name>A0ABQ5W555_9HYPH</name>
<dbReference type="Pfam" id="PF00122">
    <property type="entry name" value="E1-E2_ATPase"/>
    <property type="match status" value="1"/>
</dbReference>
<dbReference type="InterPro" id="IPR018303">
    <property type="entry name" value="ATPase_P-typ_P_site"/>
</dbReference>
<evidence type="ECO:0000256" key="1">
    <source>
        <dbReference type="ARBA" id="ARBA00004127"/>
    </source>
</evidence>
<dbReference type="CDD" id="cd02094">
    <property type="entry name" value="P-type_ATPase_Cu-like"/>
    <property type="match status" value="1"/>
</dbReference>
<evidence type="ECO:0000256" key="5">
    <source>
        <dbReference type="ARBA" id="ARBA00022741"/>
    </source>
</evidence>
<comment type="caution">
    <text evidence="12">The sequence shown here is derived from an EMBL/GenBank/DDBJ whole genome shotgun (WGS) entry which is preliminary data.</text>
</comment>
<dbReference type="PROSITE" id="PS01229">
    <property type="entry name" value="COF_2"/>
    <property type="match status" value="1"/>
</dbReference>
<dbReference type="SFLD" id="SFLDF00027">
    <property type="entry name" value="p-type_atpase"/>
    <property type="match status" value="1"/>
</dbReference>
<protein>
    <submittedName>
        <fullName evidence="12">Copper-transporting ATPase 2</fullName>
    </submittedName>
</protein>
<accession>A0ABQ5W555</accession>
<evidence type="ECO:0000256" key="3">
    <source>
        <dbReference type="ARBA" id="ARBA00022692"/>
    </source>
</evidence>
<keyword evidence="3 10" id="KW-0812">Transmembrane</keyword>
<dbReference type="SUPFAM" id="SSF81653">
    <property type="entry name" value="Calcium ATPase, transduction domain A"/>
    <property type="match status" value="1"/>
</dbReference>
<dbReference type="EMBL" id="BSNS01000011">
    <property type="protein sequence ID" value="GLQ54982.1"/>
    <property type="molecule type" value="Genomic_DNA"/>
</dbReference>
<evidence type="ECO:0000256" key="2">
    <source>
        <dbReference type="ARBA" id="ARBA00006024"/>
    </source>
</evidence>
<dbReference type="SUPFAM" id="SSF55008">
    <property type="entry name" value="HMA, heavy metal-associated domain"/>
    <property type="match status" value="1"/>
</dbReference>
<dbReference type="PRINTS" id="PR00119">
    <property type="entry name" value="CATATPASE"/>
</dbReference>